<accession>S8BN40</accession>
<evidence type="ECO:0000313" key="2">
    <source>
        <dbReference type="Proteomes" id="UP000015100"/>
    </source>
</evidence>
<keyword evidence="2" id="KW-1185">Reference proteome</keyword>
<reference evidence="1 2" key="1">
    <citation type="journal article" date="2013" name="PLoS Genet.">
        <title>Genomic mechanisms accounting for the adaptation to parasitism in nematode-trapping fungi.</title>
        <authorList>
            <person name="Meerupati T."/>
            <person name="Andersson K.M."/>
            <person name="Friman E."/>
            <person name="Kumar D."/>
            <person name="Tunlid A."/>
            <person name="Ahren D."/>
        </authorList>
    </citation>
    <scope>NUCLEOTIDE SEQUENCE [LARGE SCALE GENOMIC DNA]</scope>
    <source>
        <strain evidence="1 2">CBS 200.50</strain>
    </source>
</reference>
<dbReference type="EMBL" id="AQGS01000272">
    <property type="protein sequence ID" value="EPS40838.1"/>
    <property type="molecule type" value="Genomic_DNA"/>
</dbReference>
<organism evidence="1 2">
    <name type="scientific">Dactylellina haptotyla (strain CBS 200.50)</name>
    <name type="common">Nematode-trapping fungus</name>
    <name type="synonym">Monacrosporium haptotylum</name>
    <dbReference type="NCBI Taxonomy" id="1284197"/>
    <lineage>
        <taxon>Eukaryota</taxon>
        <taxon>Fungi</taxon>
        <taxon>Dikarya</taxon>
        <taxon>Ascomycota</taxon>
        <taxon>Pezizomycotina</taxon>
        <taxon>Orbiliomycetes</taxon>
        <taxon>Orbiliales</taxon>
        <taxon>Orbiliaceae</taxon>
        <taxon>Dactylellina</taxon>
    </lineage>
</organism>
<dbReference type="AlphaFoldDB" id="S8BN40"/>
<reference evidence="2" key="2">
    <citation type="submission" date="2013-04" db="EMBL/GenBank/DDBJ databases">
        <title>Genomic mechanisms accounting for the adaptation to parasitism in nematode-trapping fungi.</title>
        <authorList>
            <person name="Ahren D.G."/>
        </authorList>
    </citation>
    <scope>NUCLEOTIDE SEQUENCE [LARGE SCALE GENOMIC DNA]</scope>
    <source>
        <strain evidence="2">CBS 200.50</strain>
    </source>
</reference>
<dbReference type="HOGENOM" id="CLU_1137962_0_0_1"/>
<evidence type="ECO:0008006" key="3">
    <source>
        <dbReference type="Google" id="ProtNLM"/>
    </source>
</evidence>
<name>S8BN40_DACHA</name>
<dbReference type="InterPro" id="IPR013083">
    <property type="entry name" value="Znf_RING/FYVE/PHD"/>
</dbReference>
<evidence type="ECO:0000313" key="1">
    <source>
        <dbReference type="EMBL" id="EPS40838.1"/>
    </source>
</evidence>
<protein>
    <recommendedName>
        <fullName evidence="3">RING-type domain-containing protein</fullName>
    </recommendedName>
</protein>
<comment type="caution">
    <text evidence="1">The sequence shown here is derived from an EMBL/GenBank/DDBJ whole genome shotgun (WGS) entry which is preliminary data.</text>
</comment>
<proteinExistence type="predicted"/>
<dbReference type="OrthoDB" id="9977870at2759"/>
<dbReference type="Gene3D" id="3.30.40.10">
    <property type="entry name" value="Zinc/RING finger domain, C3HC4 (zinc finger)"/>
    <property type="match status" value="1"/>
</dbReference>
<dbReference type="STRING" id="1284197.S8BN40"/>
<dbReference type="Proteomes" id="UP000015100">
    <property type="component" value="Unassembled WGS sequence"/>
</dbReference>
<gene>
    <name evidence="1" type="ORF">H072_5289</name>
</gene>
<sequence>MAQSIADAVDQDASTIAEIVAVETTAARDREQVLRVENVTPRSTSTVPTDDTVCVYEDYETQASIPLHVLETPAFPEDYTYGSTQAGSSSQPQKKGAEYFAGPKVRCSSCLDHVLQTYNINCSSDHMYCRDCLRKYIFAAMKDETIYPLKCCRTEASHDAITAVLTPTEYQRYIDVGTEYGTANRLYSALVKRSSVTSAASSGSIAPAQYGRSVDCTMLPSSAWNGTRTRMKLSQRSSGIGVSS</sequence>
<dbReference type="SUPFAM" id="SSF57850">
    <property type="entry name" value="RING/U-box"/>
    <property type="match status" value="1"/>
</dbReference>